<accession>A0A2P5DF38</accession>
<keyword evidence="2" id="KW-1185">Reference proteome</keyword>
<name>A0A2P5DF38_PARAD</name>
<protein>
    <submittedName>
        <fullName evidence="1">Uncharacterized protein</fullName>
    </submittedName>
</protein>
<evidence type="ECO:0000313" key="2">
    <source>
        <dbReference type="Proteomes" id="UP000237105"/>
    </source>
</evidence>
<dbReference type="AlphaFoldDB" id="A0A2P5DF38"/>
<dbReference type="OrthoDB" id="10335154at2759"/>
<organism evidence="1 2">
    <name type="scientific">Parasponia andersonii</name>
    <name type="common">Sponia andersonii</name>
    <dbReference type="NCBI Taxonomy" id="3476"/>
    <lineage>
        <taxon>Eukaryota</taxon>
        <taxon>Viridiplantae</taxon>
        <taxon>Streptophyta</taxon>
        <taxon>Embryophyta</taxon>
        <taxon>Tracheophyta</taxon>
        <taxon>Spermatophyta</taxon>
        <taxon>Magnoliopsida</taxon>
        <taxon>eudicotyledons</taxon>
        <taxon>Gunneridae</taxon>
        <taxon>Pentapetalae</taxon>
        <taxon>rosids</taxon>
        <taxon>fabids</taxon>
        <taxon>Rosales</taxon>
        <taxon>Cannabaceae</taxon>
        <taxon>Parasponia</taxon>
    </lineage>
</organism>
<sequence length="79" mass="8869">MSGIQVIKGKFQGPVKHFSTSKQTANSGFSATLQVFSRNLDCQRSYLIATIKFQKLKKLETELSYKEISLVTLKLILST</sequence>
<reference evidence="2" key="1">
    <citation type="submission" date="2016-06" db="EMBL/GenBank/DDBJ databases">
        <title>Parallel loss of symbiosis genes in relatives of nitrogen-fixing non-legume Parasponia.</title>
        <authorList>
            <person name="Van Velzen R."/>
            <person name="Holmer R."/>
            <person name="Bu F."/>
            <person name="Rutten L."/>
            <person name="Van Zeijl A."/>
            <person name="Liu W."/>
            <person name="Santuari L."/>
            <person name="Cao Q."/>
            <person name="Sharma T."/>
            <person name="Shen D."/>
            <person name="Roswanjaya Y."/>
            <person name="Wardhani T."/>
            <person name="Kalhor M.S."/>
            <person name="Jansen J."/>
            <person name="Van den Hoogen J."/>
            <person name="Gungor B."/>
            <person name="Hartog M."/>
            <person name="Hontelez J."/>
            <person name="Verver J."/>
            <person name="Yang W.-C."/>
            <person name="Schijlen E."/>
            <person name="Repin R."/>
            <person name="Schilthuizen M."/>
            <person name="Schranz E."/>
            <person name="Heidstra R."/>
            <person name="Miyata K."/>
            <person name="Fedorova E."/>
            <person name="Kohlen W."/>
            <person name="Bisseling T."/>
            <person name="Smit S."/>
            <person name="Geurts R."/>
        </authorList>
    </citation>
    <scope>NUCLEOTIDE SEQUENCE [LARGE SCALE GENOMIC DNA]</scope>
    <source>
        <strain evidence="2">cv. WU1-14</strain>
    </source>
</reference>
<dbReference type="EMBL" id="JXTB01000042">
    <property type="protein sequence ID" value="PON71880.1"/>
    <property type="molecule type" value="Genomic_DNA"/>
</dbReference>
<proteinExistence type="predicted"/>
<gene>
    <name evidence="1" type="ORF">PanWU01x14_070670</name>
</gene>
<comment type="caution">
    <text evidence="1">The sequence shown here is derived from an EMBL/GenBank/DDBJ whole genome shotgun (WGS) entry which is preliminary data.</text>
</comment>
<evidence type="ECO:0000313" key="1">
    <source>
        <dbReference type="EMBL" id="PON71880.1"/>
    </source>
</evidence>
<dbReference type="Proteomes" id="UP000237105">
    <property type="component" value="Unassembled WGS sequence"/>
</dbReference>